<dbReference type="Proteomes" id="UP000812287">
    <property type="component" value="Unassembled WGS sequence"/>
</dbReference>
<dbReference type="AlphaFoldDB" id="A0A9P7VHD0"/>
<reference evidence="2" key="1">
    <citation type="submission" date="2020-11" db="EMBL/GenBank/DDBJ databases">
        <title>Adaptations for nitrogen fixation in a non-lichenized fungal sporocarp promotes dispersal by wood-feeding termites.</title>
        <authorList>
            <consortium name="DOE Joint Genome Institute"/>
            <person name="Koch R.A."/>
            <person name="Yoon G."/>
            <person name="Arayal U."/>
            <person name="Lail K."/>
            <person name="Amirebrahimi M."/>
            <person name="Labutti K."/>
            <person name="Lipzen A."/>
            <person name="Riley R."/>
            <person name="Barry K."/>
            <person name="Henrissat B."/>
            <person name="Grigoriev I.V."/>
            <person name="Herr J.R."/>
            <person name="Aime M.C."/>
        </authorList>
    </citation>
    <scope>NUCLEOTIDE SEQUENCE</scope>
    <source>
        <strain evidence="2">MCA 3950</strain>
    </source>
</reference>
<keyword evidence="3" id="KW-1185">Reference proteome</keyword>
<protein>
    <submittedName>
        <fullName evidence="2">Uncharacterized protein</fullName>
    </submittedName>
</protein>
<feature type="transmembrane region" description="Helical" evidence="1">
    <location>
        <begin position="13"/>
        <end position="33"/>
    </location>
</feature>
<comment type="caution">
    <text evidence="2">The sequence shown here is derived from an EMBL/GenBank/DDBJ whole genome shotgun (WGS) entry which is preliminary data.</text>
</comment>
<dbReference type="RefSeq" id="XP_043034075.1">
    <property type="nucleotide sequence ID" value="XM_043181464.1"/>
</dbReference>
<keyword evidence="1" id="KW-1133">Transmembrane helix</keyword>
<name>A0A9P7VHD0_9AGAR</name>
<accession>A0A9P7VHD0</accession>
<evidence type="ECO:0000313" key="3">
    <source>
        <dbReference type="Proteomes" id="UP000812287"/>
    </source>
</evidence>
<sequence>MRENTGLRPWKDVVVVVVVILLQIRAHSILILIDKNQPSELRKGRELGGRIASRCTWDLSVYPFPLDQPRVQRTTIGS</sequence>
<dbReference type="GeneID" id="66103760"/>
<gene>
    <name evidence="2" type="ORF">BT62DRAFT_576811</name>
</gene>
<proteinExistence type="predicted"/>
<evidence type="ECO:0000313" key="2">
    <source>
        <dbReference type="EMBL" id="KAG7440575.1"/>
    </source>
</evidence>
<dbReference type="EMBL" id="MU250569">
    <property type="protein sequence ID" value="KAG7440575.1"/>
    <property type="molecule type" value="Genomic_DNA"/>
</dbReference>
<keyword evidence="1" id="KW-0472">Membrane</keyword>
<organism evidence="2 3">
    <name type="scientific">Guyanagaster necrorhizus</name>
    <dbReference type="NCBI Taxonomy" id="856835"/>
    <lineage>
        <taxon>Eukaryota</taxon>
        <taxon>Fungi</taxon>
        <taxon>Dikarya</taxon>
        <taxon>Basidiomycota</taxon>
        <taxon>Agaricomycotina</taxon>
        <taxon>Agaricomycetes</taxon>
        <taxon>Agaricomycetidae</taxon>
        <taxon>Agaricales</taxon>
        <taxon>Marasmiineae</taxon>
        <taxon>Physalacriaceae</taxon>
        <taxon>Guyanagaster</taxon>
    </lineage>
</organism>
<evidence type="ECO:0000256" key="1">
    <source>
        <dbReference type="SAM" id="Phobius"/>
    </source>
</evidence>
<keyword evidence="1" id="KW-0812">Transmembrane</keyword>